<proteinExistence type="predicted"/>
<name>A0A5B7FSW7_PORTR</name>
<dbReference type="EMBL" id="VSRR010009553">
    <property type="protein sequence ID" value="MPC50521.1"/>
    <property type="molecule type" value="Genomic_DNA"/>
</dbReference>
<evidence type="ECO:0000313" key="2">
    <source>
        <dbReference type="EMBL" id="MPC50521.1"/>
    </source>
</evidence>
<organism evidence="2 3">
    <name type="scientific">Portunus trituberculatus</name>
    <name type="common">Swimming crab</name>
    <name type="synonym">Neptunus trituberculatus</name>
    <dbReference type="NCBI Taxonomy" id="210409"/>
    <lineage>
        <taxon>Eukaryota</taxon>
        <taxon>Metazoa</taxon>
        <taxon>Ecdysozoa</taxon>
        <taxon>Arthropoda</taxon>
        <taxon>Crustacea</taxon>
        <taxon>Multicrustacea</taxon>
        <taxon>Malacostraca</taxon>
        <taxon>Eumalacostraca</taxon>
        <taxon>Eucarida</taxon>
        <taxon>Decapoda</taxon>
        <taxon>Pleocyemata</taxon>
        <taxon>Brachyura</taxon>
        <taxon>Eubrachyura</taxon>
        <taxon>Portunoidea</taxon>
        <taxon>Portunidae</taxon>
        <taxon>Portuninae</taxon>
        <taxon>Portunus</taxon>
    </lineage>
</organism>
<sequence>MGVEGQGQLHEEEEEEEEEEEREERCDNGPVAVPPLPNPPFLLPHPQVRSNTVRQDGEGHAGRARHMLTLNKIR</sequence>
<keyword evidence="3" id="KW-1185">Reference proteome</keyword>
<feature type="compositionally biased region" description="Pro residues" evidence="1">
    <location>
        <begin position="32"/>
        <end position="43"/>
    </location>
</feature>
<dbReference type="Proteomes" id="UP000324222">
    <property type="component" value="Unassembled WGS sequence"/>
</dbReference>
<evidence type="ECO:0000256" key="1">
    <source>
        <dbReference type="SAM" id="MobiDB-lite"/>
    </source>
</evidence>
<feature type="compositionally biased region" description="Acidic residues" evidence="1">
    <location>
        <begin position="11"/>
        <end position="22"/>
    </location>
</feature>
<gene>
    <name evidence="2" type="ORF">E2C01_044350</name>
</gene>
<comment type="caution">
    <text evidence="2">The sequence shown here is derived from an EMBL/GenBank/DDBJ whole genome shotgun (WGS) entry which is preliminary data.</text>
</comment>
<reference evidence="2 3" key="1">
    <citation type="submission" date="2019-05" db="EMBL/GenBank/DDBJ databases">
        <title>Another draft genome of Portunus trituberculatus and its Hox gene families provides insights of decapod evolution.</title>
        <authorList>
            <person name="Jeong J.-H."/>
            <person name="Song I."/>
            <person name="Kim S."/>
            <person name="Choi T."/>
            <person name="Kim D."/>
            <person name="Ryu S."/>
            <person name="Kim W."/>
        </authorList>
    </citation>
    <scope>NUCLEOTIDE SEQUENCE [LARGE SCALE GENOMIC DNA]</scope>
    <source>
        <tissue evidence="2">Muscle</tissue>
    </source>
</reference>
<feature type="region of interest" description="Disordered" evidence="1">
    <location>
        <begin position="1"/>
        <end position="74"/>
    </location>
</feature>
<evidence type="ECO:0000313" key="3">
    <source>
        <dbReference type="Proteomes" id="UP000324222"/>
    </source>
</evidence>
<accession>A0A5B7FSW7</accession>
<protein>
    <submittedName>
        <fullName evidence="2">Uncharacterized protein</fullName>
    </submittedName>
</protein>
<dbReference type="AlphaFoldDB" id="A0A5B7FSW7"/>